<dbReference type="InterPro" id="IPR051783">
    <property type="entry name" value="NAD(P)-dependent_oxidoreduct"/>
</dbReference>
<accession>A0A1J5R0C6</accession>
<evidence type="ECO:0008006" key="2">
    <source>
        <dbReference type="Google" id="ProtNLM"/>
    </source>
</evidence>
<evidence type="ECO:0000313" key="1">
    <source>
        <dbReference type="EMBL" id="OIQ81613.1"/>
    </source>
</evidence>
<reference evidence="1" key="1">
    <citation type="submission" date="2016-10" db="EMBL/GenBank/DDBJ databases">
        <title>Sequence of Gallionella enrichment culture.</title>
        <authorList>
            <person name="Poehlein A."/>
            <person name="Muehling M."/>
            <person name="Daniel R."/>
        </authorList>
    </citation>
    <scope>NUCLEOTIDE SEQUENCE</scope>
</reference>
<name>A0A1J5R0C6_9ZZZZ</name>
<dbReference type="GO" id="GO:0004029">
    <property type="term" value="F:aldehyde dehydrogenase (NAD+) activity"/>
    <property type="evidence" value="ECO:0007669"/>
    <property type="project" value="TreeGrafter"/>
</dbReference>
<organism evidence="1">
    <name type="scientific">mine drainage metagenome</name>
    <dbReference type="NCBI Taxonomy" id="410659"/>
    <lineage>
        <taxon>unclassified sequences</taxon>
        <taxon>metagenomes</taxon>
        <taxon>ecological metagenomes</taxon>
    </lineage>
</organism>
<dbReference type="PANTHER" id="PTHR48079">
    <property type="entry name" value="PROTEIN YEEZ"/>
    <property type="match status" value="1"/>
</dbReference>
<comment type="caution">
    <text evidence="1">The sequence shown here is derived from an EMBL/GenBank/DDBJ whole genome shotgun (WGS) entry which is preliminary data.</text>
</comment>
<dbReference type="PANTHER" id="PTHR48079:SF6">
    <property type="entry name" value="NAD(P)-BINDING DOMAIN-CONTAINING PROTEIN-RELATED"/>
    <property type="match status" value="1"/>
</dbReference>
<dbReference type="EMBL" id="MLJW01000901">
    <property type="protein sequence ID" value="OIQ81613.1"/>
    <property type="molecule type" value="Genomic_DNA"/>
</dbReference>
<dbReference type="SUPFAM" id="SSF51735">
    <property type="entry name" value="NAD(P)-binding Rossmann-fold domains"/>
    <property type="match status" value="1"/>
</dbReference>
<dbReference type="AlphaFoldDB" id="A0A1J5R0C6"/>
<proteinExistence type="predicted"/>
<sequence length="127" mass="12970">MLARTARQRGVSAYLGDGANRWPAVHRLDAAALVRLAIDHAAPGAVLHAVAEEGVATRDIAQALGTALGLPTVAVAAEHAAGHFGWLAAFYGADAPASSTATRTSLGWTPRQPTLLADIAAGHYPGD</sequence>
<dbReference type="Gene3D" id="3.40.50.720">
    <property type="entry name" value="NAD(P)-binding Rossmann-like Domain"/>
    <property type="match status" value="1"/>
</dbReference>
<dbReference type="GO" id="GO:0005737">
    <property type="term" value="C:cytoplasm"/>
    <property type="evidence" value="ECO:0007669"/>
    <property type="project" value="TreeGrafter"/>
</dbReference>
<protein>
    <recommendedName>
        <fullName evidence="2">NAD-dependent epimerase/dehydratase</fullName>
    </recommendedName>
</protein>
<dbReference type="InterPro" id="IPR036291">
    <property type="entry name" value="NAD(P)-bd_dom_sf"/>
</dbReference>
<gene>
    <name evidence="1" type="ORF">GALL_366040</name>
</gene>